<dbReference type="PANTHER" id="PTHR43752:SF2">
    <property type="entry name" value="BNR_ASP-BOX REPEAT FAMILY PROTEIN"/>
    <property type="match status" value="1"/>
</dbReference>
<dbReference type="AlphaFoldDB" id="A0A2K9NF47"/>
<organism evidence="3 4">
    <name type="scientific">Niveispirillum cyanobacteriorum</name>
    <dbReference type="NCBI Taxonomy" id="1612173"/>
    <lineage>
        <taxon>Bacteria</taxon>
        <taxon>Pseudomonadati</taxon>
        <taxon>Pseudomonadota</taxon>
        <taxon>Alphaproteobacteria</taxon>
        <taxon>Rhodospirillales</taxon>
        <taxon>Azospirillaceae</taxon>
        <taxon>Niveispirillum</taxon>
    </lineage>
</organism>
<dbReference type="Pfam" id="PF13088">
    <property type="entry name" value="BNR_2"/>
    <property type="match status" value="1"/>
</dbReference>
<dbReference type="InterPro" id="IPR011040">
    <property type="entry name" value="Sialidase"/>
</dbReference>
<dbReference type="PANTHER" id="PTHR43752">
    <property type="entry name" value="BNR/ASP-BOX REPEAT FAMILY PROTEIN"/>
    <property type="match status" value="1"/>
</dbReference>
<accession>A0A2K9NF47</accession>
<feature type="region of interest" description="Disordered" evidence="1">
    <location>
        <begin position="88"/>
        <end position="114"/>
    </location>
</feature>
<evidence type="ECO:0000313" key="4">
    <source>
        <dbReference type="Proteomes" id="UP000234752"/>
    </source>
</evidence>
<feature type="domain" description="Sialidase" evidence="2">
    <location>
        <begin position="62"/>
        <end position="354"/>
    </location>
</feature>
<dbReference type="Gene3D" id="2.120.10.10">
    <property type="match status" value="1"/>
</dbReference>
<protein>
    <recommendedName>
        <fullName evidence="2">Sialidase domain-containing protein</fullName>
    </recommendedName>
</protein>
<dbReference type="KEGG" id="ncb:C0V82_03615"/>
<gene>
    <name evidence="3" type="ORF">C0V82_03615</name>
</gene>
<dbReference type="CDD" id="cd15482">
    <property type="entry name" value="Sialidase_non-viral"/>
    <property type="match status" value="1"/>
</dbReference>
<dbReference type="OrthoDB" id="41724at2"/>
<evidence type="ECO:0000313" key="3">
    <source>
        <dbReference type="EMBL" id="AUN31642.1"/>
    </source>
</evidence>
<dbReference type="InterPro" id="IPR036278">
    <property type="entry name" value="Sialidase_sf"/>
</dbReference>
<reference evidence="3 4" key="1">
    <citation type="submission" date="2017-12" db="EMBL/GenBank/DDBJ databases">
        <title>Genomes of bacteria within cyanobacterial aggregates.</title>
        <authorList>
            <person name="Cai H."/>
        </authorList>
    </citation>
    <scope>NUCLEOTIDE SEQUENCE [LARGE SCALE GENOMIC DNA]</scope>
    <source>
        <strain evidence="3 4">TH16</strain>
    </source>
</reference>
<sequence>MTPVAMADGPPYTVATGLFNHDRPGDLGLVPAPGTETFTIFSPAPDARDKFHNGVVLIAFKGRLHAQWQASQRDEDTLDTWIAHSVSDDGGKTWSPPAALSPPATRPGEMRSNGGWWTDGQRLVAFTNVWPTGFQSGDGGYAEYRISEDGQNWSPARRVMGKDGKPVEGIIEQDPHALRDGRIITAFHQRPGMIVAPWYTDDPLAVTGWVRGRFDNLPHEGRVSRELEPSLFLRGDCAIMVFRDQAESFRQLASESCDRGESWTLPFLTDMPDARAKQSAGNLPDGAAFLATAVSQDKARIPLALTLSADGHVFDRSFLLRGAGDLPPLRHAGRFKRPGYHYPKSLIWNGYLYVAYSTNKEDIEVTRVPLASLAR</sequence>
<dbReference type="Proteomes" id="UP000234752">
    <property type="component" value="Chromosome eg_1"/>
</dbReference>
<evidence type="ECO:0000259" key="2">
    <source>
        <dbReference type="Pfam" id="PF13088"/>
    </source>
</evidence>
<keyword evidence="4" id="KW-1185">Reference proteome</keyword>
<name>A0A2K9NF47_9PROT</name>
<dbReference type="EMBL" id="CP025611">
    <property type="protein sequence ID" value="AUN31642.1"/>
    <property type="molecule type" value="Genomic_DNA"/>
</dbReference>
<dbReference type="SUPFAM" id="SSF50939">
    <property type="entry name" value="Sialidases"/>
    <property type="match status" value="1"/>
</dbReference>
<evidence type="ECO:0000256" key="1">
    <source>
        <dbReference type="SAM" id="MobiDB-lite"/>
    </source>
</evidence>
<proteinExistence type="predicted"/>